<accession>A0AAP0AX27</accession>
<evidence type="ECO:0000313" key="2">
    <source>
        <dbReference type="EMBL" id="KAK8918507.1"/>
    </source>
</evidence>
<name>A0AAP0AX27_9ASPA</name>
<reference evidence="2 3" key="1">
    <citation type="journal article" date="2022" name="Nat. Plants">
        <title>Genomes of leafy and leafless Platanthera orchids illuminate the evolution of mycoheterotrophy.</title>
        <authorList>
            <person name="Li M.H."/>
            <person name="Liu K.W."/>
            <person name="Li Z."/>
            <person name="Lu H.C."/>
            <person name="Ye Q.L."/>
            <person name="Zhang D."/>
            <person name="Wang J.Y."/>
            <person name="Li Y.F."/>
            <person name="Zhong Z.M."/>
            <person name="Liu X."/>
            <person name="Yu X."/>
            <person name="Liu D.K."/>
            <person name="Tu X.D."/>
            <person name="Liu B."/>
            <person name="Hao Y."/>
            <person name="Liao X.Y."/>
            <person name="Jiang Y.T."/>
            <person name="Sun W.H."/>
            <person name="Chen J."/>
            <person name="Chen Y.Q."/>
            <person name="Ai Y."/>
            <person name="Zhai J.W."/>
            <person name="Wu S.S."/>
            <person name="Zhou Z."/>
            <person name="Hsiao Y.Y."/>
            <person name="Wu W.L."/>
            <person name="Chen Y.Y."/>
            <person name="Lin Y.F."/>
            <person name="Hsu J.L."/>
            <person name="Li C.Y."/>
            <person name="Wang Z.W."/>
            <person name="Zhao X."/>
            <person name="Zhong W.Y."/>
            <person name="Ma X.K."/>
            <person name="Ma L."/>
            <person name="Huang J."/>
            <person name="Chen G.Z."/>
            <person name="Huang M.Z."/>
            <person name="Huang L."/>
            <person name="Peng D.H."/>
            <person name="Luo Y.B."/>
            <person name="Zou S.Q."/>
            <person name="Chen S.P."/>
            <person name="Lan S."/>
            <person name="Tsai W.C."/>
            <person name="Van de Peer Y."/>
            <person name="Liu Z.J."/>
        </authorList>
    </citation>
    <scope>NUCLEOTIDE SEQUENCE [LARGE SCALE GENOMIC DNA]</scope>
    <source>
        <strain evidence="2">Lor287</strain>
    </source>
</reference>
<dbReference type="EMBL" id="JBBWWQ010000019">
    <property type="protein sequence ID" value="KAK8918507.1"/>
    <property type="molecule type" value="Genomic_DNA"/>
</dbReference>
<keyword evidence="3" id="KW-1185">Reference proteome</keyword>
<dbReference type="AlphaFoldDB" id="A0AAP0AX27"/>
<comment type="caution">
    <text evidence="2">The sequence shown here is derived from an EMBL/GenBank/DDBJ whole genome shotgun (WGS) entry which is preliminary data.</text>
</comment>
<protein>
    <submittedName>
        <fullName evidence="2">Uncharacterized protein</fullName>
    </submittedName>
</protein>
<keyword evidence="1" id="KW-0472">Membrane</keyword>
<organism evidence="2 3">
    <name type="scientific">Platanthera zijinensis</name>
    <dbReference type="NCBI Taxonomy" id="2320716"/>
    <lineage>
        <taxon>Eukaryota</taxon>
        <taxon>Viridiplantae</taxon>
        <taxon>Streptophyta</taxon>
        <taxon>Embryophyta</taxon>
        <taxon>Tracheophyta</taxon>
        <taxon>Spermatophyta</taxon>
        <taxon>Magnoliopsida</taxon>
        <taxon>Liliopsida</taxon>
        <taxon>Asparagales</taxon>
        <taxon>Orchidaceae</taxon>
        <taxon>Orchidoideae</taxon>
        <taxon>Orchideae</taxon>
        <taxon>Orchidinae</taxon>
        <taxon>Platanthera</taxon>
    </lineage>
</organism>
<evidence type="ECO:0000313" key="3">
    <source>
        <dbReference type="Proteomes" id="UP001418222"/>
    </source>
</evidence>
<evidence type="ECO:0000256" key="1">
    <source>
        <dbReference type="SAM" id="Phobius"/>
    </source>
</evidence>
<keyword evidence="1" id="KW-1133">Transmembrane helix</keyword>
<sequence>MKRNREENQEDMNAQEINHFCFSSSTEDCYAMFYYMVVFFVIGVAGINSRLSFRAKTELYYCYFLRLCAAETGDTPLAGDQTVQVAALGEILLYPRDCCVFCLPEDV</sequence>
<dbReference type="Proteomes" id="UP001418222">
    <property type="component" value="Unassembled WGS sequence"/>
</dbReference>
<keyword evidence="1" id="KW-0812">Transmembrane</keyword>
<feature type="transmembrane region" description="Helical" evidence="1">
    <location>
        <begin position="32"/>
        <end position="51"/>
    </location>
</feature>
<gene>
    <name evidence="2" type="ORF">KSP39_PZI021466</name>
</gene>
<proteinExistence type="predicted"/>